<evidence type="ECO:0000256" key="2">
    <source>
        <dbReference type="ARBA" id="ARBA00012513"/>
    </source>
</evidence>
<evidence type="ECO:0000256" key="3">
    <source>
        <dbReference type="ARBA" id="ARBA00022527"/>
    </source>
</evidence>
<reference evidence="21" key="2">
    <citation type="submission" date="2022-03" db="EMBL/GenBank/DDBJ databases">
        <title>Draft title - Genomic analysis of global carrot germplasm unveils the trajectory of domestication and the origin of high carotenoid orange carrot.</title>
        <authorList>
            <person name="Iorizzo M."/>
            <person name="Ellison S."/>
            <person name="Senalik D."/>
            <person name="Macko-Podgorni A."/>
            <person name="Grzebelus D."/>
            <person name="Bostan H."/>
            <person name="Rolling W."/>
            <person name="Curaba J."/>
            <person name="Simon P."/>
        </authorList>
    </citation>
    <scope>NUCLEOTIDE SEQUENCE</scope>
    <source>
        <tissue evidence="21">Leaf</tissue>
    </source>
</reference>
<dbReference type="PANTHER" id="PTHR27002:SF814">
    <property type="entry name" value="CYSTEINE-RICH RECEPTOR-LIKE PROTEIN KINASE 10"/>
    <property type="match status" value="1"/>
</dbReference>
<dbReference type="Pfam" id="PF07714">
    <property type="entry name" value="PK_Tyr_Ser-Thr"/>
    <property type="match status" value="1"/>
</dbReference>
<dbReference type="FunFam" id="1.10.510.10:FF:001697">
    <property type="entry name" value="Uncharacterized protein"/>
    <property type="match status" value="1"/>
</dbReference>
<dbReference type="PROSITE" id="PS51473">
    <property type="entry name" value="GNK2"/>
    <property type="match status" value="2"/>
</dbReference>
<dbReference type="EC" id="2.7.11.1" evidence="2"/>
<evidence type="ECO:0000256" key="17">
    <source>
        <dbReference type="ARBA" id="ARBA00048679"/>
    </source>
</evidence>
<feature type="domain" description="Protein kinase" evidence="19">
    <location>
        <begin position="271"/>
        <end position="557"/>
    </location>
</feature>
<organism evidence="21 22">
    <name type="scientific">Daucus carota subsp. sativus</name>
    <name type="common">Carrot</name>
    <dbReference type="NCBI Taxonomy" id="79200"/>
    <lineage>
        <taxon>Eukaryota</taxon>
        <taxon>Viridiplantae</taxon>
        <taxon>Streptophyta</taxon>
        <taxon>Embryophyta</taxon>
        <taxon>Tracheophyta</taxon>
        <taxon>Spermatophyta</taxon>
        <taxon>Magnoliopsida</taxon>
        <taxon>eudicotyledons</taxon>
        <taxon>Gunneridae</taxon>
        <taxon>Pentapetalae</taxon>
        <taxon>asterids</taxon>
        <taxon>campanulids</taxon>
        <taxon>Apiales</taxon>
        <taxon>Apiaceae</taxon>
        <taxon>Apioideae</taxon>
        <taxon>Scandiceae</taxon>
        <taxon>Daucinae</taxon>
        <taxon>Daucus</taxon>
        <taxon>Daucus sect. Daucus</taxon>
    </lineage>
</organism>
<keyword evidence="5 18" id="KW-0812">Transmembrane</keyword>
<name>A0AAF0WKI9_DAUCS</name>
<dbReference type="Proteomes" id="UP000077755">
    <property type="component" value="Chromosome 2"/>
</dbReference>
<keyword evidence="22" id="KW-1185">Reference proteome</keyword>
<comment type="catalytic activity">
    <reaction evidence="16">
        <text>L-threonyl-[protein] + ATP = O-phospho-L-threonyl-[protein] + ADP + H(+)</text>
        <dbReference type="Rhea" id="RHEA:46608"/>
        <dbReference type="Rhea" id="RHEA-COMP:11060"/>
        <dbReference type="Rhea" id="RHEA-COMP:11605"/>
        <dbReference type="ChEBI" id="CHEBI:15378"/>
        <dbReference type="ChEBI" id="CHEBI:30013"/>
        <dbReference type="ChEBI" id="CHEBI:30616"/>
        <dbReference type="ChEBI" id="CHEBI:61977"/>
        <dbReference type="ChEBI" id="CHEBI:456216"/>
        <dbReference type="EC" id="2.7.11.1"/>
    </reaction>
</comment>
<feature type="domain" description="Gnk2-homologous" evidence="20">
    <location>
        <begin position="1"/>
        <end position="54"/>
    </location>
</feature>
<keyword evidence="7" id="KW-0677">Repeat</keyword>
<evidence type="ECO:0000256" key="18">
    <source>
        <dbReference type="SAM" id="Phobius"/>
    </source>
</evidence>
<keyword evidence="10" id="KW-0067">ATP-binding</keyword>
<dbReference type="Pfam" id="PF01657">
    <property type="entry name" value="Stress-antifung"/>
    <property type="match status" value="2"/>
</dbReference>
<evidence type="ECO:0000256" key="1">
    <source>
        <dbReference type="ARBA" id="ARBA00004167"/>
    </source>
</evidence>
<keyword evidence="15" id="KW-0325">Glycoprotein</keyword>
<evidence type="ECO:0000256" key="11">
    <source>
        <dbReference type="ARBA" id="ARBA00022989"/>
    </source>
</evidence>
<evidence type="ECO:0000256" key="14">
    <source>
        <dbReference type="ARBA" id="ARBA00023170"/>
    </source>
</evidence>
<keyword evidence="14" id="KW-0675">Receptor</keyword>
<evidence type="ECO:0000256" key="4">
    <source>
        <dbReference type="ARBA" id="ARBA00022679"/>
    </source>
</evidence>
<proteinExistence type="predicted"/>
<accession>A0AAF0WKI9</accession>
<feature type="domain" description="Gnk2-homologous" evidence="20">
    <location>
        <begin position="70"/>
        <end position="177"/>
    </location>
</feature>
<gene>
    <name evidence="21" type="ORF">DCAR_0209174</name>
</gene>
<evidence type="ECO:0000256" key="12">
    <source>
        <dbReference type="ARBA" id="ARBA00023136"/>
    </source>
</evidence>
<evidence type="ECO:0000256" key="10">
    <source>
        <dbReference type="ARBA" id="ARBA00022840"/>
    </source>
</evidence>
<evidence type="ECO:0000256" key="16">
    <source>
        <dbReference type="ARBA" id="ARBA00047899"/>
    </source>
</evidence>
<keyword evidence="13" id="KW-1015">Disulfide bond</keyword>
<comment type="subcellular location">
    <subcellularLocation>
        <location evidence="1">Membrane</location>
        <topology evidence="1">Single-pass membrane protein</topology>
    </subcellularLocation>
</comment>
<dbReference type="EMBL" id="CP093344">
    <property type="protein sequence ID" value="WOG89933.1"/>
    <property type="molecule type" value="Genomic_DNA"/>
</dbReference>
<keyword evidence="11 18" id="KW-1133">Transmembrane helix</keyword>
<dbReference type="InterPro" id="IPR038408">
    <property type="entry name" value="GNK2_sf"/>
</dbReference>
<evidence type="ECO:0000256" key="6">
    <source>
        <dbReference type="ARBA" id="ARBA00022729"/>
    </source>
</evidence>
<keyword evidence="12 18" id="KW-0472">Membrane</keyword>
<evidence type="ECO:0000313" key="21">
    <source>
        <dbReference type="EMBL" id="WOG89933.1"/>
    </source>
</evidence>
<keyword evidence="8" id="KW-0547">Nucleotide-binding</keyword>
<dbReference type="PANTHER" id="PTHR27002">
    <property type="entry name" value="RECEPTOR-LIKE SERINE/THREONINE-PROTEIN KINASE SD1-8"/>
    <property type="match status" value="1"/>
</dbReference>
<evidence type="ECO:0000256" key="15">
    <source>
        <dbReference type="ARBA" id="ARBA00023180"/>
    </source>
</evidence>
<dbReference type="Gene3D" id="1.10.510.10">
    <property type="entry name" value="Transferase(Phosphotransferase) domain 1"/>
    <property type="match status" value="1"/>
</dbReference>
<dbReference type="Gene3D" id="3.30.430.20">
    <property type="entry name" value="Gnk2 domain, C-X8-C-X2-C motif"/>
    <property type="match status" value="2"/>
</dbReference>
<dbReference type="PROSITE" id="PS00108">
    <property type="entry name" value="PROTEIN_KINASE_ST"/>
    <property type="match status" value="1"/>
</dbReference>
<keyword evidence="6" id="KW-0732">Signal</keyword>
<dbReference type="FunFam" id="3.30.200.20:FF:000195">
    <property type="entry name" value="G-type lectin S-receptor-like serine/threonine-protein kinase"/>
    <property type="match status" value="1"/>
</dbReference>
<keyword evidence="9" id="KW-0418">Kinase</keyword>
<dbReference type="GO" id="GO:0005524">
    <property type="term" value="F:ATP binding"/>
    <property type="evidence" value="ECO:0007669"/>
    <property type="project" value="UniProtKB-KW"/>
</dbReference>
<dbReference type="SMART" id="SM00220">
    <property type="entry name" value="S_TKc"/>
    <property type="match status" value="1"/>
</dbReference>
<dbReference type="InterPro" id="IPR000719">
    <property type="entry name" value="Prot_kinase_dom"/>
</dbReference>
<dbReference type="AlphaFoldDB" id="A0AAF0WKI9"/>
<dbReference type="CDD" id="cd14066">
    <property type="entry name" value="STKc_IRAK"/>
    <property type="match status" value="1"/>
</dbReference>
<dbReference type="InterPro" id="IPR002902">
    <property type="entry name" value="GNK2"/>
</dbReference>
<dbReference type="InterPro" id="IPR011009">
    <property type="entry name" value="Kinase-like_dom_sf"/>
</dbReference>
<dbReference type="InterPro" id="IPR008271">
    <property type="entry name" value="Ser/Thr_kinase_AS"/>
</dbReference>
<dbReference type="GO" id="GO:0005886">
    <property type="term" value="C:plasma membrane"/>
    <property type="evidence" value="ECO:0007669"/>
    <property type="project" value="TreeGrafter"/>
</dbReference>
<dbReference type="CDD" id="cd23509">
    <property type="entry name" value="Gnk2-like"/>
    <property type="match status" value="2"/>
</dbReference>
<reference evidence="21" key="1">
    <citation type="journal article" date="2016" name="Nat. Genet.">
        <title>A high-quality carrot genome assembly provides new insights into carotenoid accumulation and asterid genome evolution.</title>
        <authorList>
            <person name="Iorizzo M."/>
            <person name="Ellison S."/>
            <person name="Senalik D."/>
            <person name="Zeng P."/>
            <person name="Satapoomin P."/>
            <person name="Huang J."/>
            <person name="Bowman M."/>
            <person name="Iovene M."/>
            <person name="Sanseverino W."/>
            <person name="Cavagnaro P."/>
            <person name="Yildiz M."/>
            <person name="Macko-Podgorni A."/>
            <person name="Moranska E."/>
            <person name="Grzebelus E."/>
            <person name="Grzebelus D."/>
            <person name="Ashrafi H."/>
            <person name="Zheng Z."/>
            <person name="Cheng S."/>
            <person name="Spooner D."/>
            <person name="Van Deynze A."/>
            <person name="Simon P."/>
        </authorList>
    </citation>
    <scope>NUCLEOTIDE SEQUENCE</scope>
    <source>
        <tissue evidence="21">Leaf</tissue>
    </source>
</reference>
<evidence type="ECO:0000256" key="7">
    <source>
        <dbReference type="ARBA" id="ARBA00022737"/>
    </source>
</evidence>
<feature type="transmembrane region" description="Helical" evidence="18">
    <location>
        <begin position="200"/>
        <end position="224"/>
    </location>
</feature>
<dbReference type="Gene3D" id="3.30.200.20">
    <property type="entry name" value="Phosphorylase Kinase, domain 1"/>
    <property type="match status" value="1"/>
</dbReference>
<evidence type="ECO:0000256" key="5">
    <source>
        <dbReference type="ARBA" id="ARBA00022692"/>
    </source>
</evidence>
<sequence>MVHGMFICRDHVSAKTCEDCVRAAIKEISANCPLKNDASIWFDKCFVHYSNTSTFSSLEKDPSFISTVEKDPYVCMSNQVHSSDQPSWFKEQLSAMLAILTYKATSDPSNRVYAEDVIETGLAKFNGIVQCKSDLPSKDCFNCVSAAANRVSYCLAGKNEGIILSPNCSTRYELNSSTQVNSTQSPAPTKGEWKERGSKITISASVSASLVLLALLGICLYYYYSKRKTEMSNTEFQLLGFDDSLVSENQVDILDFPVIDLDIIHKATQQFSEANKLGEGGFGPVYKGTLVDGKQIAVKRLSRSSGQGMKEFMAEVTLIAKLQHRNLVKLLGCSLKNNEMLLVYDYMSNKSLDLFLFDSTRATQLDWKKRFNIINGIARGIVYLHEDSRLKIIHRDLKASNILLDHEMNPKISDFGMARIFGSSQSEANTNRVVGTYGYMAPEYAMEGIFSVKSDVYSFGVLLLEMISGRKNNGFYLSGQGHSLLDYAWKLWSEDKELELIDPLLTKSLVVNEVLKCIHIGLLCVQDDPAERPTMSSVIVMLGSNPTTFTEPSQPLFFIGRIAPSAQAQSNEIGSSVNGVTISNFPPR</sequence>
<comment type="catalytic activity">
    <reaction evidence="17">
        <text>L-seryl-[protein] + ATP = O-phospho-L-seryl-[protein] + ADP + H(+)</text>
        <dbReference type="Rhea" id="RHEA:17989"/>
        <dbReference type="Rhea" id="RHEA-COMP:9863"/>
        <dbReference type="Rhea" id="RHEA-COMP:11604"/>
        <dbReference type="ChEBI" id="CHEBI:15378"/>
        <dbReference type="ChEBI" id="CHEBI:29999"/>
        <dbReference type="ChEBI" id="CHEBI:30616"/>
        <dbReference type="ChEBI" id="CHEBI:83421"/>
        <dbReference type="ChEBI" id="CHEBI:456216"/>
        <dbReference type="EC" id="2.7.11.1"/>
    </reaction>
</comment>
<dbReference type="SUPFAM" id="SSF56112">
    <property type="entry name" value="Protein kinase-like (PK-like)"/>
    <property type="match status" value="1"/>
</dbReference>
<protein>
    <recommendedName>
        <fullName evidence="2">non-specific serine/threonine protein kinase</fullName>
        <ecNumber evidence="2">2.7.11.1</ecNumber>
    </recommendedName>
</protein>
<evidence type="ECO:0000256" key="9">
    <source>
        <dbReference type="ARBA" id="ARBA00022777"/>
    </source>
</evidence>
<keyword evidence="4" id="KW-0808">Transferase</keyword>
<dbReference type="InterPro" id="IPR001245">
    <property type="entry name" value="Ser-Thr/Tyr_kinase_cat_dom"/>
</dbReference>
<evidence type="ECO:0000313" key="22">
    <source>
        <dbReference type="Proteomes" id="UP000077755"/>
    </source>
</evidence>
<dbReference type="GO" id="GO:0004674">
    <property type="term" value="F:protein serine/threonine kinase activity"/>
    <property type="evidence" value="ECO:0007669"/>
    <property type="project" value="UniProtKB-KW"/>
</dbReference>
<evidence type="ECO:0000256" key="8">
    <source>
        <dbReference type="ARBA" id="ARBA00022741"/>
    </source>
</evidence>
<evidence type="ECO:0000256" key="13">
    <source>
        <dbReference type="ARBA" id="ARBA00023157"/>
    </source>
</evidence>
<evidence type="ECO:0000259" key="19">
    <source>
        <dbReference type="PROSITE" id="PS50011"/>
    </source>
</evidence>
<evidence type="ECO:0000259" key="20">
    <source>
        <dbReference type="PROSITE" id="PS51473"/>
    </source>
</evidence>
<dbReference type="PROSITE" id="PS50011">
    <property type="entry name" value="PROTEIN_KINASE_DOM"/>
    <property type="match status" value="1"/>
</dbReference>
<keyword evidence="3" id="KW-0723">Serine/threonine-protein kinase</keyword>